<dbReference type="PRINTS" id="PR00364">
    <property type="entry name" value="DISEASERSIST"/>
</dbReference>
<dbReference type="SUPFAM" id="SSF48452">
    <property type="entry name" value="TPR-like"/>
    <property type="match status" value="3"/>
</dbReference>
<organism evidence="7 8">
    <name type="scientific">Acrocarpospora corrugata</name>
    <dbReference type="NCBI Taxonomy" id="35763"/>
    <lineage>
        <taxon>Bacteria</taxon>
        <taxon>Bacillati</taxon>
        <taxon>Actinomycetota</taxon>
        <taxon>Actinomycetes</taxon>
        <taxon>Streptosporangiales</taxon>
        <taxon>Streptosporangiaceae</taxon>
        <taxon>Acrocarpospora</taxon>
    </lineage>
</organism>
<evidence type="ECO:0000256" key="4">
    <source>
        <dbReference type="ARBA" id="ARBA00023163"/>
    </source>
</evidence>
<keyword evidence="3 5" id="KW-0238">DNA-binding</keyword>
<dbReference type="SUPFAM" id="SSF52540">
    <property type="entry name" value="P-loop containing nucleoside triphosphate hydrolases"/>
    <property type="match status" value="1"/>
</dbReference>
<name>A0A5M3W9E4_9ACTN</name>
<dbReference type="InterPro" id="IPR002182">
    <property type="entry name" value="NB-ARC"/>
</dbReference>
<evidence type="ECO:0000259" key="6">
    <source>
        <dbReference type="PROSITE" id="PS51755"/>
    </source>
</evidence>
<evidence type="ECO:0000313" key="8">
    <source>
        <dbReference type="Proteomes" id="UP000334990"/>
    </source>
</evidence>
<reference evidence="7 8" key="1">
    <citation type="submission" date="2019-10" db="EMBL/GenBank/DDBJ databases">
        <title>Whole genome shotgun sequence of Acrocarpospora corrugata NBRC 13972.</title>
        <authorList>
            <person name="Ichikawa N."/>
            <person name="Kimura A."/>
            <person name="Kitahashi Y."/>
            <person name="Komaki H."/>
            <person name="Oguchi A."/>
        </authorList>
    </citation>
    <scope>NUCLEOTIDE SEQUENCE [LARGE SCALE GENOMIC DNA]</scope>
    <source>
        <strain evidence="7 8">NBRC 13972</strain>
    </source>
</reference>
<dbReference type="PROSITE" id="PS51755">
    <property type="entry name" value="OMPR_PHOB"/>
    <property type="match status" value="1"/>
</dbReference>
<dbReference type="Proteomes" id="UP000334990">
    <property type="component" value="Unassembled WGS sequence"/>
</dbReference>
<dbReference type="Gene3D" id="1.10.10.10">
    <property type="entry name" value="Winged helix-like DNA-binding domain superfamily/Winged helix DNA-binding domain"/>
    <property type="match status" value="2"/>
</dbReference>
<dbReference type="InterPro" id="IPR019734">
    <property type="entry name" value="TPR_rpt"/>
</dbReference>
<dbReference type="EMBL" id="BLAD01000084">
    <property type="protein sequence ID" value="GES04632.1"/>
    <property type="molecule type" value="Genomic_DNA"/>
</dbReference>
<evidence type="ECO:0000256" key="3">
    <source>
        <dbReference type="ARBA" id="ARBA00023125"/>
    </source>
</evidence>
<evidence type="ECO:0000256" key="5">
    <source>
        <dbReference type="PROSITE-ProRule" id="PRU01091"/>
    </source>
</evidence>
<dbReference type="InterPro" id="IPR036388">
    <property type="entry name" value="WH-like_DNA-bd_sf"/>
</dbReference>
<dbReference type="GO" id="GO:0043531">
    <property type="term" value="F:ADP binding"/>
    <property type="evidence" value="ECO:0007669"/>
    <property type="project" value="InterPro"/>
</dbReference>
<dbReference type="InterPro" id="IPR003593">
    <property type="entry name" value="AAA+_ATPase"/>
</dbReference>
<dbReference type="Pfam" id="PF13424">
    <property type="entry name" value="TPR_12"/>
    <property type="match status" value="2"/>
</dbReference>
<dbReference type="PANTHER" id="PTHR35807:SF1">
    <property type="entry name" value="TRANSCRIPTIONAL REGULATOR REDD"/>
    <property type="match status" value="1"/>
</dbReference>
<dbReference type="SMART" id="SM00862">
    <property type="entry name" value="Trans_reg_C"/>
    <property type="match status" value="1"/>
</dbReference>
<evidence type="ECO:0000313" key="7">
    <source>
        <dbReference type="EMBL" id="GES04632.1"/>
    </source>
</evidence>
<keyword evidence="4" id="KW-0804">Transcription</keyword>
<dbReference type="SMART" id="SM01043">
    <property type="entry name" value="BTAD"/>
    <property type="match status" value="1"/>
</dbReference>
<dbReference type="InterPro" id="IPR027417">
    <property type="entry name" value="P-loop_NTPase"/>
</dbReference>
<feature type="domain" description="OmpR/PhoB-type" evidence="6">
    <location>
        <begin position="1"/>
        <end position="91"/>
    </location>
</feature>
<dbReference type="PANTHER" id="PTHR35807">
    <property type="entry name" value="TRANSCRIPTIONAL REGULATOR REDD-RELATED"/>
    <property type="match status" value="1"/>
</dbReference>
<feature type="DNA-binding region" description="OmpR/PhoB-type" evidence="5">
    <location>
        <begin position="1"/>
        <end position="91"/>
    </location>
</feature>
<evidence type="ECO:0000256" key="2">
    <source>
        <dbReference type="ARBA" id="ARBA00023015"/>
    </source>
</evidence>
<dbReference type="InterPro" id="IPR016032">
    <property type="entry name" value="Sig_transdc_resp-reg_C-effctor"/>
</dbReference>
<dbReference type="Gene3D" id="3.40.50.300">
    <property type="entry name" value="P-loop containing nucleotide triphosphate hydrolases"/>
    <property type="match status" value="1"/>
</dbReference>
<comment type="caution">
    <text evidence="7">The sequence shown here is derived from an EMBL/GenBank/DDBJ whole genome shotgun (WGS) entry which is preliminary data.</text>
</comment>
<dbReference type="InterPro" id="IPR051677">
    <property type="entry name" value="AfsR-DnrI-RedD_regulator"/>
</dbReference>
<dbReference type="SMART" id="SM00382">
    <property type="entry name" value="AAA"/>
    <property type="match status" value="1"/>
</dbReference>
<dbReference type="InterPro" id="IPR001867">
    <property type="entry name" value="OmpR/PhoB-type_DNA-bd"/>
</dbReference>
<dbReference type="InterPro" id="IPR011990">
    <property type="entry name" value="TPR-like_helical_dom_sf"/>
</dbReference>
<keyword evidence="2" id="KW-0805">Transcription regulation</keyword>
<dbReference type="GO" id="GO:0000160">
    <property type="term" value="P:phosphorelay signal transduction system"/>
    <property type="evidence" value="ECO:0007669"/>
    <property type="project" value="InterPro"/>
</dbReference>
<dbReference type="InterPro" id="IPR005158">
    <property type="entry name" value="BTAD"/>
</dbReference>
<proteinExistence type="inferred from homology"/>
<dbReference type="GO" id="GO:0003677">
    <property type="term" value="F:DNA binding"/>
    <property type="evidence" value="ECO:0007669"/>
    <property type="project" value="UniProtKB-UniRule"/>
</dbReference>
<sequence>MDFRILGQIQALSENGPVDIGHARERHLLAILLLTPGQPVSLNSLIDRIWDGNPPAEARSQIYPPMSRLRKRLAKSGTKLLTRSGAYVLETEPDSVDLHRFRRLRTRARTAEKNGDDEQAIRLLREAAQLSQGEPLAGLSGSWAESTRRTIEEELLSAVIGRVKLELRSGRHAELVAELGELALRHPLNGRLVAMRMLALHRSGRQTDAIELYHETKERLDDQGLSTSPELRELLQRISNNDPALLPRPRPARAPARLPRDLSIFTGRTEELSRLTAMAAAHTTAVTVLCVDGMPGVGKSALVLHLAHLLESQFPDGQHYVRLHGHDAEQTVVDAAGALRQLLREIGIPQEQIPQGLDERATLWRAQLARRRVLIILDDATSHEQISHLLPGTPGSLVLITSRRRLTGLDDALPLTLRPLPEDDATELLGRIIKSPLNRETDQVATAARLCGYLPLAITLAGHQFRGRQSWRVSDLVARLSDGRRRLTEMRGENRAITVAFQLSYDALDSRHRHAFRFLALHPGTDITVDCAAALLAEDGPAAEHLLDGLLDHHLIEHRDGRYRFHSLLGEYARSLTGTDDVDEVRAALSRLLDLYLYVCDQADRMLHPDRTRPVPEVAHPPEVSTGFSSADAAREWLEVELDNLRQVVRYAGENGWPKHAALLPHILSKFLETGGYWKEAAYLHEHAVSGWRELADPAGLARALTDLAKVLWRSGIYDQAFLHATEALDIRTGLDDQSGVAEVLDRIGQIHLHRSELDLAFDRCRRALDIRRSLQDLPGQAASLNLLAEITWHRGNYAQSVTHLQEALIAFQELGHTAGQLVTLNNIAETELQLGRAASALNLLEQAIAISPEMNRQHHAVWLNNRANVHQYTGEFTAALDYYRKSLRISQEIGDRRSEADTLTNIGSCLGQMGRDGEALIHHHKALTISREIFERSIESRALLGIGDVNLRAGKHEIAQGRYSEALRLGHLTQDLYVQARCLDRLGTSMVQTHDRERAEEHWRQALALFEILGVPEAMETQSRLTTRRRAAES</sequence>
<protein>
    <submittedName>
        <fullName evidence="7">SARP family transcriptional regulator</fullName>
    </submittedName>
</protein>
<evidence type="ECO:0000256" key="1">
    <source>
        <dbReference type="ARBA" id="ARBA00005820"/>
    </source>
</evidence>
<dbReference type="CDD" id="cd15831">
    <property type="entry name" value="BTAD"/>
    <property type="match status" value="1"/>
</dbReference>
<dbReference type="Gene3D" id="1.25.40.10">
    <property type="entry name" value="Tetratricopeptide repeat domain"/>
    <property type="match status" value="3"/>
</dbReference>
<keyword evidence="8" id="KW-1185">Reference proteome</keyword>
<dbReference type="AlphaFoldDB" id="A0A5M3W9E4"/>
<dbReference type="SMART" id="SM00028">
    <property type="entry name" value="TPR"/>
    <property type="match status" value="9"/>
</dbReference>
<accession>A0A5M3W9E4</accession>
<gene>
    <name evidence="7" type="ORF">Acor_67000</name>
</gene>
<dbReference type="SUPFAM" id="SSF46894">
    <property type="entry name" value="C-terminal effector domain of the bipartite response regulators"/>
    <property type="match status" value="1"/>
</dbReference>
<dbReference type="GO" id="GO:0006355">
    <property type="term" value="P:regulation of DNA-templated transcription"/>
    <property type="evidence" value="ECO:0007669"/>
    <property type="project" value="InterPro"/>
</dbReference>
<dbReference type="Pfam" id="PF03704">
    <property type="entry name" value="BTAD"/>
    <property type="match status" value="1"/>
</dbReference>
<dbReference type="Pfam" id="PF00931">
    <property type="entry name" value="NB-ARC"/>
    <property type="match status" value="1"/>
</dbReference>
<comment type="similarity">
    <text evidence="1">Belongs to the AfsR/DnrI/RedD regulatory family.</text>
</comment>